<dbReference type="EMBL" id="KB742953">
    <property type="protein sequence ID" value="EOB02548.1"/>
    <property type="molecule type" value="Genomic_DNA"/>
</dbReference>
<keyword evidence="3" id="KW-1185">Reference proteome</keyword>
<evidence type="ECO:0000313" key="2">
    <source>
        <dbReference type="EMBL" id="EOB02548.1"/>
    </source>
</evidence>
<proteinExistence type="predicted"/>
<accession>R0LQ52</accession>
<dbReference type="AlphaFoldDB" id="R0LQ52"/>
<reference evidence="3" key="1">
    <citation type="journal article" date="2013" name="Nat. Genet.">
        <title>The duck genome and transcriptome provide insight into an avian influenza virus reservoir species.</title>
        <authorList>
            <person name="Huang Y."/>
            <person name="Li Y."/>
            <person name="Burt D.W."/>
            <person name="Chen H."/>
            <person name="Zhang Y."/>
            <person name="Qian W."/>
            <person name="Kim H."/>
            <person name="Gan S."/>
            <person name="Zhao Y."/>
            <person name="Li J."/>
            <person name="Yi K."/>
            <person name="Feng H."/>
            <person name="Zhu P."/>
            <person name="Li B."/>
            <person name="Liu Q."/>
            <person name="Fairley S."/>
            <person name="Magor K.E."/>
            <person name="Du Z."/>
            <person name="Hu X."/>
            <person name="Goodman L."/>
            <person name="Tafer H."/>
            <person name="Vignal A."/>
            <person name="Lee T."/>
            <person name="Kim K.W."/>
            <person name="Sheng Z."/>
            <person name="An Y."/>
            <person name="Searle S."/>
            <person name="Herrero J."/>
            <person name="Groenen M.A."/>
            <person name="Crooijmans R.P."/>
            <person name="Faraut T."/>
            <person name="Cai Q."/>
            <person name="Webster R.G."/>
            <person name="Aldridge J.R."/>
            <person name="Warren W.C."/>
            <person name="Bartschat S."/>
            <person name="Kehr S."/>
            <person name="Marz M."/>
            <person name="Stadler P.F."/>
            <person name="Smith J."/>
            <person name="Kraus R.H."/>
            <person name="Zhao Y."/>
            <person name="Ren L."/>
            <person name="Fei J."/>
            <person name="Morisson M."/>
            <person name="Kaiser P."/>
            <person name="Griffin D.K."/>
            <person name="Rao M."/>
            <person name="Pitel F."/>
            <person name="Wang J."/>
            <person name="Li N."/>
        </authorList>
    </citation>
    <scope>NUCLEOTIDE SEQUENCE [LARGE SCALE GENOMIC DNA]</scope>
</reference>
<sequence length="183" mass="20284">MESSIGVRWSLSDSSRAYLGYDWCKFSLLLFKGIDSEIQSACSVRGDCTLEVGSFWDGGSQFTQLGKAGQGRMSSVSCSAALFVQVSPVTPVASERRAADREVEASTCPYSFGHPLLTPNYYTLSLKLAFEMMQTNWKCKREKLKGEGMETFAAGSGRRRKPEKQDEGGSKKKKTFVLNVERM</sequence>
<evidence type="ECO:0000256" key="1">
    <source>
        <dbReference type="SAM" id="MobiDB-lite"/>
    </source>
</evidence>
<name>R0LQ52_ANAPL</name>
<organism evidence="2 3">
    <name type="scientific">Anas platyrhynchos</name>
    <name type="common">Mallard</name>
    <name type="synonym">Anas boschas</name>
    <dbReference type="NCBI Taxonomy" id="8839"/>
    <lineage>
        <taxon>Eukaryota</taxon>
        <taxon>Metazoa</taxon>
        <taxon>Chordata</taxon>
        <taxon>Craniata</taxon>
        <taxon>Vertebrata</taxon>
        <taxon>Euteleostomi</taxon>
        <taxon>Archelosauria</taxon>
        <taxon>Archosauria</taxon>
        <taxon>Dinosauria</taxon>
        <taxon>Saurischia</taxon>
        <taxon>Theropoda</taxon>
        <taxon>Coelurosauria</taxon>
        <taxon>Aves</taxon>
        <taxon>Neognathae</taxon>
        <taxon>Galloanserae</taxon>
        <taxon>Anseriformes</taxon>
        <taxon>Anatidae</taxon>
        <taxon>Anatinae</taxon>
        <taxon>Anas</taxon>
    </lineage>
</organism>
<dbReference type="Proteomes" id="UP000296049">
    <property type="component" value="Unassembled WGS sequence"/>
</dbReference>
<protein>
    <submittedName>
        <fullName evidence="2">Uncharacterized protein</fullName>
    </submittedName>
</protein>
<gene>
    <name evidence="2" type="ORF">Anapl_11609</name>
</gene>
<feature type="region of interest" description="Disordered" evidence="1">
    <location>
        <begin position="148"/>
        <end position="183"/>
    </location>
</feature>
<evidence type="ECO:0000313" key="3">
    <source>
        <dbReference type="Proteomes" id="UP000296049"/>
    </source>
</evidence>